<dbReference type="GO" id="GO:0016788">
    <property type="term" value="F:hydrolase activity, acting on ester bonds"/>
    <property type="evidence" value="ECO:0007669"/>
    <property type="project" value="UniProtKB-ARBA"/>
</dbReference>
<feature type="chain" id="PRO_5019135586" evidence="1">
    <location>
        <begin position="26"/>
        <end position="499"/>
    </location>
</feature>
<evidence type="ECO:0000313" key="2">
    <source>
        <dbReference type="EMBL" id="RVU17496.1"/>
    </source>
</evidence>
<keyword evidence="3" id="KW-1185">Reference proteome</keyword>
<accession>A0A437P5F1</accession>
<evidence type="ECO:0000256" key="1">
    <source>
        <dbReference type="SAM" id="SignalP"/>
    </source>
</evidence>
<dbReference type="OrthoDB" id="21825at2"/>
<dbReference type="SUPFAM" id="SSF52266">
    <property type="entry name" value="SGNH hydrolase"/>
    <property type="match status" value="1"/>
</dbReference>
<evidence type="ECO:0000313" key="3">
    <source>
        <dbReference type="Proteomes" id="UP000286997"/>
    </source>
</evidence>
<dbReference type="InterPro" id="IPR036514">
    <property type="entry name" value="SGNH_hydro_sf"/>
</dbReference>
<dbReference type="AlphaFoldDB" id="A0A437P5F1"/>
<reference evidence="2 3" key="1">
    <citation type="submission" date="2019-01" db="EMBL/GenBank/DDBJ databases">
        <authorList>
            <person name="Chen W.-M."/>
        </authorList>
    </citation>
    <scope>NUCLEOTIDE SEQUENCE [LARGE SCALE GENOMIC DNA]</scope>
    <source>
        <strain evidence="2 3">TER-1</strain>
    </source>
</reference>
<dbReference type="Gene3D" id="3.40.50.1110">
    <property type="entry name" value="SGNH hydrolase"/>
    <property type="match status" value="1"/>
</dbReference>
<protein>
    <submittedName>
        <fullName evidence="2">SGNH/GDSL hydrolase family protein</fullName>
    </submittedName>
</protein>
<sequence length="499" mass="50303">MTILRRALALWLALTLALASGGPAAARMLFEPNGTGQLLALPIATTLGAPIPAPNGLGVGMGHSQIANQSAVTGTDANTAPTKPFNGGTTARSVMEQLARVSGQRLFTSVRLNYGLGNDTSAASNSGPGLLARLPGALAAARTLGAGFCYVDIVGNNLNRTRQAPGVDGTTRFSAANTRADLQQVGAACRAQGMIVILLNLHPVGGATVPGSGFTGATLQLARETRAAVASLHNPGRGWYVVDPYAVPGLLGDEAAGTIAAGMSPDDLHYNGRAAAMVAASAWAQLSAQGAAPPRAAVVLPGATALPGALNTPDMADANADGYADGWLAPTVPSGMTLVPSIHTDPETGLRSQQMTLSGTPGADAAMLLRRNLAPPGVVAGGRLSGLCEVQVTAGSTGLGGVAYTLRQAYAYGAGNTAGSFLPVAGQSTTAGDRDLGDGVRRVLMSEAFVVPPVENDADALTAVTSLSEQVILSLKAGVPVSATVRVGRCDARWNRALP</sequence>
<comment type="caution">
    <text evidence="2">The sequence shown here is derived from an EMBL/GenBank/DDBJ whole genome shotgun (WGS) entry which is preliminary data.</text>
</comment>
<gene>
    <name evidence="2" type="ORF">EOE48_14000</name>
</gene>
<name>A0A437P5F1_9HYPH</name>
<dbReference type="Proteomes" id="UP000286997">
    <property type="component" value="Unassembled WGS sequence"/>
</dbReference>
<keyword evidence="2" id="KW-0378">Hydrolase</keyword>
<feature type="signal peptide" evidence="1">
    <location>
        <begin position="1"/>
        <end position="25"/>
    </location>
</feature>
<organism evidence="2 3">
    <name type="scientific">Methylobacterium oryzihabitans</name>
    <dbReference type="NCBI Taxonomy" id="2499852"/>
    <lineage>
        <taxon>Bacteria</taxon>
        <taxon>Pseudomonadati</taxon>
        <taxon>Pseudomonadota</taxon>
        <taxon>Alphaproteobacteria</taxon>
        <taxon>Hyphomicrobiales</taxon>
        <taxon>Methylobacteriaceae</taxon>
        <taxon>Methylobacterium</taxon>
    </lineage>
</organism>
<dbReference type="RefSeq" id="WP_127730090.1">
    <property type="nucleotide sequence ID" value="NZ_SACP01000012.1"/>
</dbReference>
<keyword evidence="1" id="KW-0732">Signal</keyword>
<proteinExistence type="predicted"/>
<dbReference type="EMBL" id="SACP01000012">
    <property type="protein sequence ID" value="RVU17496.1"/>
    <property type="molecule type" value="Genomic_DNA"/>
</dbReference>